<dbReference type="GO" id="GO:0042393">
    <property type="term" value="F:histone binding"/>
    <property type="evidence" value="ECO:0007669"/>
    <property type="project" value="TreeGrafter"/>
</dbReference>
<dbReference type="GO" id="GO:0016887">
    <property type="term" value="F:ATP hydrolysis activity"/>
    <property type="evidence" value="ECO:0007669"/>
    <property type="project" value="TreeGrafter"/>
</dbReference>
<dbReference type="EMBL" id="CAJPWZ010000295">
    <property type="protein sequence ID" value="CAG2189527.1"/>
    <property type="molecule type" value="Genomic_DNA"/>
</dbReference>
<dbReference type="InterPro" id="IPR049730">
    <property type="entry name" value="SNF2/RAD54-like_C"/>
</dbReference>
<keyword evidence="1 5" id="KW-0378">Hydrolase</keyword>
<feature type="compositionally biased region" description="Basic and acidic residues" evidence="3">
    <location>
        <begin position="609"/>
        <end position="657"/>
    </location>
</feature>
<dbReference type="PANTHER" id="PTHR45623:SF17">
    <property type="entry name" value="CHROMODOMAIN-HELICASE-DNA-BINDING PROTEIN 3-RELATED"/>
    <property type="match status" value="1"/>
</dbReference>
<dbReference type="InterPro" id="IPR029526">
    <property type="entry name" value="PGBD"/>
</dbReference>
<evidence type="ECO:0000256" key="1">
    <source>
        <dbReference type="ARBA" id="ARBA00022801"/>
    </source>
</evidence>
<evidence type="ECO:0000313" key="5">
    <source>
        <dbReference type="EMBL" id="CAG2189527.1"/>
    </source>
</evidence>
<dbReference type="SMART" id="SM01147">
    <property type="entry name" value="DUF1087"/>
    <property type="match status" value="1"/>
</dbReference>
<dbReference type="PROSITE" id="PS51194">
    <property type="entry name" value="HELICASE_CTER"/>
    <property type="match status" value="1"/>
</dbReference>
<gene>
    <name evidence="5" type="ORF">MEDL_4873</name>
</gene>
<evidence type="ECO:0000256" key="2">
    <source>
        <dbReference type="ARBA" id="ARBA00023242"/>
    </source>
</evidence>
<feature type="compositionally biased region" description="Basic and acidic residues" evidence="3">
    <location>
        <begin position="503"/>
        <end position="601"/>
    </location>
</feature>
<reference evidence="5" key="1">
    <citation type="submission" date="2021-03" db="EMBL/GenBank/DDBJ databases">
        <authorList>
            <person name="Bekaert M."/>
        </authorList>
    </citation>
    <scope>NUCLEOTIDE SEQUENCE</scope>
</reference>
<comment type="caution">
    <text evidence="5">The sequence shown here is derived from an EMBL/GenBank/DDBJ whole genome shotgun (WGS) entry which is preliminary data.</text>
</comment>
<dbReference type="GO" id="GO:0003678">
    <property type="term" value="F:DNA helicase activity"/>
    <property type="evidence" value="ECO:0007669"/>
    <property type="project" value="UniProtKB-EC"/>
</dbReference>
<dbReference type="PANTHER" id="PTHR45623">
    <property type="entry name" value="CHROMODOMAIN-HELICASE-DNA-BINDING PROTEIN 3-RELATED-RELATED"/>
    <property type="match status" value="1"/>
</dbReference>
<dbReference type="GO" id="GO:0003677">
    <property type="term" value="F:DNA binding"/>
    <property type="evidence" value="ECO:0007669"/>
    <property type="project" value="InterPro"/>
</dbReference>
<evidence type="ECO:0000256" key="3">
    <source>
        <dbReference type="SAM" id="MobiDB-lite"/>
    </source>
</evidence>
<dbReference type="SMART" id="SM01146">
    <property type="entry name" value="DUF1086"/>
    <property type="match status" value="1"/>
</dbReference>
<dbReference type="Pfam" id="PF13843">
    <property type="entry name" value="DDE_Tnp_1_7"/>
    <property type="match status" value="1"/>
</dbReference>
<dbReference type="Gene3D" id="3.40.50.300">
    <property type="entry name" value="P-loop containing nucleotide triphosphate hydrolases"/>
    <property type="match status" value="1"/>
</dbReference>
<dbReference type="InterPro" id="IPR009463">
    <property type="entry name" value="DUF1087"/>
</dbReference>
<evidence type="ECO:0000313" key="6">
    <source>
        <dbReference type="Proteomes" id="UP000683360"/>
    </source>
</evidence>
<dbReference type="OrthoDB" id="5857104at2759"/>
<dbReference type="Proteomes" id="UP000683360">
    <property type="component" value="Unassembled WGS sequence"/>
</dbReference>
<dbReference type="InterPro" id="IPR009462">
    <property type="entry name" value="CHD_II_SANT-like"/>
</dbReference>
<dbReference type="CDD" id="cd18793">
    <property type="entry name" value="SF2_C_SNF"/>
    <property type="match status" value="1"/>
</dbReference>
<accession>A0A8S3PZM5</accession>
<feature type="compositionally biased region" description="Low complexity" evidence="3">
    <location>
        <begin position="488"/>
        <end position="502"/>
    </location>
</feature>
<sequence>MTKVLDILEDFLENEGYKYERIDGGITGQLRQESIDRFNAPGAPQFCFLLSTRAGGLGINLATADTVVIYDSDWNPHNDIQAFSRAHRIGQTNRVMIYRFVTRASVEERITQVAKKKMMLTHLVVRPGLGNKSTNMSKQELDDILKFGTEELFKDMAENKGDDDDSANRIVYDDDAVAKLLDRSQEGQEEKEEAMNEYLSSFKVASYAVKDVEEEEEPETEVLKQEAEHADPAYWEKLLRHHYEQQQEDMARTLGKGKRVRKQVNYNDAMTVQDDDTWKEHVSDFDSDFSANGDNEEDDDDFDERDSERKRRRDRSEKDRPLPPLLARVNGQIEVLGFNARQRKAFLNAVMRYGMPPQDAFNSQCWYARHRMLSILNAVILDSGMPPQDAFNSQWLVRDLRNKSEKVFKAYVSLFMRHLCEPGADNSEAFADGVPREGLSRQHVLTRIGIMSLVRKKVQEFEQINGNFSMPYLKANDAVEKMKKEKNSSASASAAASPAPAAEVKEEKTEVKEEKAEGANGEDKKEEGKEEKEVDEKKVEGDEKKDESEEKKDDSAEKKDDGEEKKDSTKESEDSKEEKKESSEEKMEVDEKKDEEKKDVEEKEEEKEETPKEEEKKAEPMETEKTEGEEKKSDEVESNEEKKESTEENKEKTKGDEFLGFDEDDLENDEQIAPFEDTWIRGNLDTCALPFDKEKSLNFDVGDNPEMVDFLRLILDDVFFDTLVLETNRYATDFFATPDGQNLKPHSCFKQWEDVNRDDMSRFIGMIIAMGLVQQQDLHDYWSKDELLETPFFRKIMPRNKFLLMLSFLHLNNNHINIPLWTTRT</sequence>
<dbReference type="SUPFAM" id="SSF52540">
    <property type="entry name" value="P-loop containing nucleoside triphosphate hydrolases"/>
    <property type="match status" value="1"/>
</dbReference>
<protein>
    <submittedName>
        <fullName evidence="5">CHD4</fullName>
        <ecNumber evidence="5">3.6.4.12</ecNumber>
    </submittedName>
</protein>
<dbReference type="InterPro" id="IPR027417">
    <property type="entry name" value="P-loop_NTPase"/>
</dbReference>
<feature type="domain" description="Helicase C-terminal" evidence="4">
    <location>
        <begin position="1"/>
        <end position="142"/>
    </location>
</feature>
<evidence type="ECO:0000259" key="4">
    <source>
        <dbReference type="PROSITE" id="PS51194"/>
    </source>
</evidence>
<dbReference type="GO" id="GO:0140658">
    <property type="term" value="F:ATP-dependent chromatin remodeler activity"/>
    <property type="evidence" value="ECO:0007669"/>
    <property type="project" value="TreeGrafter"/>
</dbReference>
<dbReference type="GO" id="GO:0003682">
    <property type="term" value="F:chromatin binding"/>
    <property type="evidence" value="ECO:0007669"/>
    <property type="project" value="TreeGrafter"/>
</dbReference>
<feature type="region of interest" description="Disordered" evidence="3">
    <location>
        <begin position="484"/>
        <end position="661"/>
    </location>
</feature>
<keyword evidence="2" id="KW-0539">Nucleus</keyword>
<dbReference type="Pfam" id="PF06465">
    <property type="entry name" value="DUF1087"/>
    <property type="match status" value="1"/>
</dbReference>
<dbReference type="GO" id="GO:0000785">
    <property type="term" value="C:chromatin"/>
    <property type="evidence" value="ECO:0007669"/>
    <property type="project" value="TreeGrafter"/>
</dbReference>
<dbReference type="SMART" id="SM00490">
    <property type="entry name" value="HELICc"/>
    <property type="match status" value="1"/>
</dbReference>
<feature type="compositionally biased region" description="Basic and acidic residues" evidence="3">
    <location>
        <begin position="306"/>
        <end position="321"/>
    </location>
</feature>
<name>A0A8S3PZM5_MYTED</name>
<dbReference type="Pfam" id="PF00271">
    <property type="entry name" value="Helicase_C"/>
    <property type="match status" value="1"/>
</dbReference>
<proteinExistence type="predicted"/>
<dbReference type="InterPro" id="IPR001650">
    <property type="entry name" value="Helicase_C-like"/>
</dbReference>
<dbReference type="Pfam" id="PF06461">
    <property type="entry name" value="CHDII_SANT-like"/>
    <property type="match status" value="2"/>
</dbReference>
<feature type="region of interest" description="Disordered" evidence="3">
    <location>
        <begin position="283"/>
        <end position="324"/>
    </location>
</feature>
<dbReference type="AlphaFoldDB" id="A0A8S3PZM5"/>
<dbReference type="EC" id="3.6.4.12" evidence="5"/>
<keyword evidence="6" id="KW-1185">Reference proteome</keyword>
<feature type="compositionally biased region" description="Acidic residues" evidence="3">
    <location>
        <begin position="294"/>
        <end position="305"/>
    </location>
</feature>
<organism evidence="5 6">
    <name type="scientific">Mytilus edulis</name>
    <name type="common">Blue mussel</name>
    <dbReference type="NCBI Taxonomy" id="6550"/>
    <lineage>
        <taxon>Eukaryota</taxon>
        <taxon>Metazoa</taxon>
        <taxon>Spiralia</taxon>
        <taxon>Lophotrochozoa</taxon>
        <taxon>Mollusca</taxon>
        <taxon>Bivalvia</taxon>
        <taxon>Autobranchia</taxon>
        <taxon>Pteriomorphia</taxon>
        <taxon>Mytilida</taxon>
        <taxon>Mytiloidea</taxon>
        <taxon>Mytilidae</taxon>
        <taxon>Mytilinae</taxon>
        <taxon>Mytilus</taxon>
    </lineage>
</organism>
<dbReference type="GO" id="GO:0005634">
    <property type="term" value="C:nucleus"/>
    <property type="evidence" value="ECO:0007669"/>
    <property type="project" value="TreeGrafter"/>
</dbReference>